<evidence type="ECO:0000313" key="6">
    <source>
        <dbReference type="Proteomes" id="UP000621210"/>
    </source>
</evidence>
<reference evidence="5" key="1">
    <citation type="submission" date="2020-09" db="EMBL/GenBank/DDBJ databases">
        <title>Streptomyces grisecoloratus sp. nov., isolated from cotton soil.</title>
        <authorList>
            <person name="Xing L."/>
        </authorList>
    </citation>
    <scope>NUCLEOTIDE SEQUENCE</scope>
    <source>
        <strain evidence="5">TRM S81-3</strain>
    </source>
</reference>
<organism evidence="5 6">
    <name type="scientific">Streptomyces griseicoloratus</name>
    <dbReference type="NCBI Taxonomy" id="2752516"/>
    <lineage>
        <taxon>Bacteria</taxon>
        <taxon>Bacillati</taxon>
        <taxon>Actinomycetota</taxon>
        <taxon>Actinomycetes</taxon>
        <taxon>Kitasatosporales</taxon>
        <taxon>Streptomycetaceae</taxon>
        <taxon>Streptomyces</taxon>
    </lineage>
</organism>
<dbReference type="PRINTS" id="PR00081">
    <property type="entry name" value="GDHRDH"/>
</dbReference>
<dbReference type="AlphaFoldDB" id="A0A926L1S4"/>
<dbReference type="Pfam" id="PF00106">
    <property type="entry name" value="adh_short"/>
    <property type="match status" value="1"/>
</dbReference>
<dbReference type="InterPro" id="IPR051911">
    <property type="entry name" value="SDR_oxidoreductase"/>
</dbReference>
<keyword evidence="2" id="KW-0560">Oxidoreductase</keyword>
<evidence type="ECO:0000256" key="3">
    <source>
        <dbReference type="RuleBase" id="RU000363"/>
    </source>
</evidence>
<comment type="caution">
    <text evidence="5">The sequence shown here is derived from an EMBL/GenBank/DDBJ whole genome shotgun (WGS) entry which is preliminary data.</text>
</comment>
<keyword evidence="6" id="KW-1185">Reference proteome</keyword>
<proteinExistence type="inferred from homology"/>
<dbReference type="SMART" id="SM00822">
    <property type="entry name" value="PKS_KR"/>
    <property type="match status" value="1"/>
</dbReference>
<accession>A0A926L1S4</accession>
<dbReference type="SUPFAM" id="SSF51735">
    <property type="entry name" value="NAD(P)-binding Rossmann-fold domains"/>
    <property type="match status" value="1"/>
</dbReference>
<dbReference type="Gene3D" id="3.40.50.720">
    <property type="entry name" value="NAD(P)-binding Rossmann-like Domain"/>
    <property type="match status" value="1"/>
</dbReference>
<dbReference type="RefSeq" id="WP_188181300.1">
    <property type="nucleotide sequence ID" value="NZ_JACVQF010000187.1"/>
</dbReference>
<reference evidence="5" key="2">
    <citation type="submission" date="2020-09" db="EMBL/GenBank/DDBJ databases">
        <authorList>
            <person name="Luo X."/>
        </authorList>
    </citation>
    <scope>NUCLEOTIDE SEQUENCE</scope>
    <source>
        <strain evidence="5">TRM S81-3</strain>
    </source>
</reference>
<evidence type="ECO:0000259" key="4">
    <source>
        <dbReference type="SMART" id="SM00822"/>
    </source>
</evidence>
<dbReference type="Proteomes" id="UP000621210">
    <property type="component" value="Unassembled WGS sequence"/>
</dbReference>
<gene>
    <name evidence="5" type="ORF">H0H10_14325</name>
</gene>
<dbReference type="PANTHER" id="PTHR43976">
    <property type="entry name" value="SHORT CHAIN DEHYDROGENASE"/>
    <property type="match status" value="1"/>
</dbReference>
<dbReference type="InterPro" id="IPR002347">
    <property type="entry name" value="SDR_fam"/>
</dbReference>
<evidence type="ECO:0000313" key="5">
    <source>
        <dbReference type="EMBL" id="MBD0420305.1"/>
    </source>
</evidence>
<dbReference type="InterPro" id="IPR036291">
    <property type="entry name" value="NAD(P)-bd_dom_sf"/>
</dbReference>
<comment type="similarity">
    <text evidence="1 3">Belongs to the short-chain dehydrogenases/reductases (SDR) family.</text>
</comment>
<dbReference type="InterPro" id="IPR057326">
    <property type="entry name" value="KR_dom"/>
</dbReference>
<dbReference type="GO" id="GO:0016491">
    <property type="term" value="F:oxidoreductase activity"/>
    <property type="evidence" value="ECO:0007669"/>
    <property type="project" value="UniProtKB-KW"/>
</dbReference>
<evidence type="ECO:0000256" key="1">
    <source>
        <dbReference type="ARBA" id="ARBA00006484"/>
    </source>
</evidence>
<sequence>MSEDVRSTQQQVWFITGSSRGFGRALVTAALDAGDLVVATARRPEALARELEEYAGRVLTLPLDVTSPDAAHAAIDAALARFGRIDVLVNNAGYANVSPVETSDDDDFRAQFETNFWGVYNVTKAALPTLRRQGSGTVVQFSSIGGRVGGSPGIASYQAAKFAVDGFSRSLAAETAPFGVRVMVVEPSGFATDWAGSSMTVHPVPEAYDETVGAMNRLVRQGTSGGAGDPERAAEIIVRTVRRGPVPSHLLLGVNAVTMALDYSRRQLAEASAWEKVSRSADFAEPYPVELPPQET</sequence>
<evidence type="ECO:0000256" key="2">
    <source>
        <dbReference type="ARBA" id="ARBA00023002"/>
    </source>
</evidence>
<name>A0A926L1S4_9ACTN</name>
<dbReference type="CDD" id="cd05374">
    <property type="entry name" value="17beta-HSD-like_SDR_c"/>
    <property type="match status" value="1"/>
</dbReference>
<dbReference type="PRINTS" id="PR00080">
    <property type="entry name" value="SDRFAMILY"/>
</dbReference>
<dbReference type="PANTHER" id="PTHR43976:SF16">
    <property type="entry name" value="SHORT-CHAIN DEHYDROGENASE_REDUCTASE FAMILY PROTEIN"/>
    <property type="match status" value="1"/>
</dbReference>
<protein>
    <submittedName>
        <fullName evidence="5">SDR family NAD(P)-dependent oxidoreductase</fullName>
    </submittedName>
</protein>
<feature type="domain" description="Ketoreductase" evidence="4">
    <location>
        <begin position="11"/>
        <end position="197"/>
    </location>
</feature>
<dbReference type="EMBL" id="JACVQF010000187">
    <property type="protein sequence ID" value="MBD0420305.1"/>
    <property type="molecule type" value="Genomic_DNA"/>
</dbReference>